<keyword evidence="4" id="KW-1185">Reference proteome</keyword>
<dbReference type="InterPro" id="IPR024542">
    <property type="entry name" value="YkvP_N"/>
</dbReference>
<reference evidence="3 4" key="1">
    <citation type="submission" date="2020-08" db="EMBL/GenBank/DDBJ databases">
        <title>Genome public.</title>
        <authorList>
            <person name="Liu C."/>
            <person name="Sun Q."/>
        </authorList>
    </citation>
    <scope>NUCLEOTIDE SEQUENCE [LARGE SCALE GENOMIC DNA]</scope>
    <source>
        <strain evidence="3 4">NSJ-37</strain>
    </source>
</reference>
<protein>
    <submittedName>
        <fullName evidence="3">Glycosyltransferase</fullName>
    </submittedName>
</protein>
<name>A0ABR7N4M4_9FIRM</name>
<evidence type="ECO:0000313" key="3">
    <source>
        <dbReference type="EMBL" id="MBC8563560.1"/>
    </source>
</evidence>
<gene>
    <name evidence="3" type="ORF">H8704_13165</name>
</gene>
<sequence>MNILLYDWQSQSQYDLKEALERQPDIHVIPFAFKMIDYNEDPEFEQVLVQALKNENCRICLSFNFFPVISKVCQEADILYVSWIYDSPHITLYSPWVRNSCNLIFSFDKVQCQELKQLGVTNVFHLPLAVNVPRLDQLRQTKKVIGLKQKKYDISFVGSLYENNYYEQITYLPAHLKGYLDGICRAQMQLFGVDILTELLREDILTELSEYVKLNMDQTYLVTYGRLFSDLFLKKYISSMERKERLELLGKIRQVALFSGSHWTGEGINCYGTVDYMNEMPLIFSLSKININMTIRSITSGIPLRCMDILGAGGFLFSNYQPELEEYFVPEREWVSFQEAEEMLDKAVFYLQHDELRNRIAENGYQKVKREFTYDKALGKMLGTVRKLT</sequence>
<dbReference type="EMBL" id="JACRSX010000026">
    <property type="protein sequence ID" value="MBC8563560.1"/>
    <property type="molecule type" value="Genomic_DNA"/>
</dbReference>
<accession>A0ABR7N4M4</accession>
<feature type="domain" description="Spore protein YkvP N-terminal" evidence="1">
    <location>
        <begin position="82"/>
        <end position="161"/>
    </location>
</feature>
<organism evidence="3 4">
    <name type="scientific">Jutongia huaianensis</name>
    <dbReference type="NCBI Taxonomy" id="2763668"/>
    <lineage>
        <taxon>Bacteria</taxon>
        <taxon>Bacillati</taxon>
        <taxon>Bacillota</taxon>
        <taxon>Clostridia</taxon>
        <taxon>Lachnospirales</taxon>
        <taxon>Lachnospiraceae</taxon>
        <taxon>Jutongia</taxon>
    </lineage>
</organism>
<dbReference type="Pfam" id="PF12996">
    <property type="entry name" value="DUF3880"/>
    <property type="match status" value="1"/>
</dbReference>
<evidence type="ECO:0000313" key="4">
    <source>
        <dbReference type="Proteomes" id="UP000606193"/>
    </source>
</evidence>
<dbReference type="Proteomes" id="UP000606193">
    <property type="component" value="Unassembled WGS sequence"/>
</dbReference>
<proteinExistence type="predicted"/>
<evidence type="ECO:0000259" key="1">
    <source>
        <dbReference type="Pfam" id="PF12996"/>
    </source>
</evidence>
<comment type="caution">
    <text evidence="3">The sequence shown here is derived from an EMBL/GenBank/DDBJ whole genome shotgun (WGS) entry which is preliminary data.</text>
</comment>
<feature type="domain" description="Spore protein YkvP/CgeB glycosyl transferase-like" evidence="2">
    <location>
        <begin position="256"/>
        <end position="382"/>
    </location>
</feature>
<dbReference type="Pfam" id="PF13524">
    <property type="entry name" value="Glyco_trans_1_2"/>
    <property type="match status" value="1"/>
</dbReference>
<evidence type="ECO:0000259" key="2">
    <source>
        <dbReference type="Pfam" id="PF13524"/>
    </source>
</evidence>
<dbReference type="InterPro" id="IPR055259">
    <property type="entry name" value="YkvP/CgeB_Glyco_trans-like"/>
</dbReference>
<dbReference type="RefSeq" id="WP_249298575.1">
    <property type="nucleotide sequence ID" value="NZ_JACRSX010000026.1"/>
</dbReference>